<dbReference type="Pfam" id="PF13087">
    <property type="entry name" value="AAA_12"/>
    <property type="match status" value="1"/>
</dbReference>
<dbReference type="CDD" id="cd18808">
    <property type="entry name" value="SF1_C_Upf1"/>
    <property type="match status" value="1"/>
</dbReference>
<proteinExistence type="predicted"/>
<dbReference type="InterPro" id="IPR027417">
    <property type="entry name" value="P-loop_NTPase"/>
</dbReference>
<evidence type="ECO:0008006" key="7">
    <source>
        <dbReference type="Google" id="ProtNLM"/>
    </source>
</evidence>
<dbReference type="InterPro" id="IPR047187">
    <property type="entry name" value="SF1_C_Upf1"/>
</dbReference>
<feature type="domain" description="DUF3320" evidence="2">
    <location>
        <begin position="414"/>
        <end position="460"/>
    </location>
</feature>
<evidence type="ECO:0000313" key="5">
    <source>
        <dbReference type="EMBL" id="GLY74095.1"/>
    </source>
</evidence>
<dbReference type="InterPro" id="IPR021754">
    <property type="entry name" value="DUF3320"/>
</dbReference>
<name>A0A9W6RHP1_9ACTN</name>
<dbReference type="PANTHER" id="PTHR10887:SF530">
    <property type="entry name" value="SUPERFAMILY I DNA HELICASES"/>
    <property type="match status" value="1"/>
</dbReference>
<dbReference type="PANTHER" id="PTHR10887">
    <property type="entry name" value="DNA2/NAM7 HELICASE FAMILY"/>
    <property type="match status" value="1"/>
</dbReference>
<dbReference type="Pfam" id="PF18741">
    <property type="entry name" value="MTES_1575"/>
    <property type="match status" value="1"/>
</dbReference>
<dbReference type="InterPro" id="IPR049468">
    <property type="entry name" value="Restrct_endonuc-II-like_dom"/>
</dbReference>
<dbReference type="InterPro" id="IPR045055">
    <property type="entry name" value="DNA2/NAM7-like"/>
</dbReference>
<gene>
    <name evidence="5" type="ORF">Airi01_023620</name>
</gene>
<dbReference type="EMBL" id="BSTJ01000002">
    <property type="protein sequence ID" value="GLY74095.1"/>
    <property type="molecule type" value="Genomic_DNA"/>
</dbReference>
<dbReference type="Proteomes" id="UP001165135">
    <property type="component" value="Unassembled WGS sequence"/>
</dbReference>
<dbReference type="Gene3D" id="3.40.50.300">
    <property type="entry name" value="P-loop containing nucleotide triphosphate hydrolases"/>
    <property type="match status" value="1"/>
</dbReference>
<feature type="region of interest" description="Disordered" evidence="1">
    <location>
        <begin position="346"/>
        <end position="365"/>
    </location>
</feature>
<dbReference type="RefSeq" id="WP_285619777.1">
    <property type="nucleotide sequence ID" value="NZ_BSTJ01000002.1"/>
</dbReference>
<dbReference type="FunFam" id="3.40.960.10:FF:000002">
    <property type="entry name" value="DNA helicase related protein"/>
    <property type="match status" value="1"/>
</dbReference>
<comment type="caution">
    <text evidence="5">The sequence shown here is derived from an EMBL/GenBank/DDBJ whole genome shotgun (WGS) entry which is preliminary data.</text>
</comment>
<dbReference type="Gene3D" id="3.40.960.10">
    <property type="entry name" value="VSR Endonuclease"/>
    <property type="match status" value="1"/>
</dbReference>
<evidence type="ECO:0000313" key="6">
    <source>
        <dbReference type="Proteomes" id="UP001165135"/>
    </source>
</evidence>
<dbReference type="FunFam" id="3.40.50.300:FF:002063">
    <property type="entry name" value="DNA helicase related protein"/>
    <property type="match status" value="1"/>
</dbReference>
<dbReference type="SUPFAM" id="SSF52540">
    <property type="entry name" value="P-loop containing nucleoside triphosphate hydrolases"/>
    <property type="match status" value="1"/>
</dbReference>
<dbReference type="Pfam" id="PF11784">
    <property type="entry name" value="DUF3320"/>
    <property type="match status" value="1"/>
</dbReference>
<sequence>MQRRRRPALSLSLRWHYRSRHESLIAFSNSEFYDDKLVSFPSAWDTGDDFGVTFTKVDGVYDRGGSRTNATEATVVAERVLHHYATRPQLSLGVIAMSEAQARAIEEAVDQARRDRPDLDRLFPDDQDRLNGFFVKNLETVQGDERDVILLSVGYGPDQTGRTAMTFGPLNRQDGWRRLNVAVTRARQRMEVISSISGGAIPESDNASRNHFRRYLDYAERGPAVLATAPTSAETGPESPFEESVLDTLEEWGYDVQPQVGVAGYRIDLAVRHPDQPGRYAIGIECDGAMYHSSRAARDRDRLREEVLRGLGWTLHRIWGTDWYRERPQAERRLRTAIDEAIDRMRAETTSSTSPSGVVESTPLPSDALAGVDERLAPPASRVRMVAVDSDTDAPWAVPYRRAHLDIVAGGFSIHHPQARPMLMQMFRRVIEVEAPITQDLLFRRVADAWGIGRVGTQIRGLMLTALKTFLRQNADVDQIAQKPAGHVITLRGRKIVPRFNTEDVSRRISDVPVIERETALLRTIEESPGITEEQLRKEVARVFGWRRMGGDIRAAFTDDLTGLAGRGLIEGLPDRIRMVAVG</sequence>
<evidence type="ECO:0000259" key="2">
    <source>
        <dbReference type="Pfam" id="PF11784"/>
    </source>
</evidence>
<organism evidence="5 6">
    <name type="scientific">Actinoallomurus iriomotensis</name>
    <dbReference type="NCBI Taxonomy" id="478107"/>
    <lineage>
        <taxon>Bacteria</taxon>
        <taxon>Bacillati</taxon>
        <taxon>Actinomycetota</taxon>
        <taxon>Actinomycetes</taxon>
        <taxon>Streptosporangiales</taxon>
        <taxon>Thermomonosporaceae</taxon>
        <taxon>Actinoallomurus</taxon>
    </lineage>
</organism>
<dbReference type="SUPFAM" id="SSF52980">
    <property type="entry name" value="Restriction endonuclease-like"/>
    <property type="match status" value="1"/>
</dbReference>
<protein>
    <recommendedName>
        <fullName evidence="7">DUF3320 domain-containing protein</fullName>
    </recommendedName>
</protein>
<dbReference type="InterPro" id="IPR011335">
    <property type="entry name" value="Restrct_endonuc-II-like"/>
</dbReference>
<evidence type="ECO:0000259" key="3">
    <source>
        <dbReference type="Pfam" id="PF13087"/>
    </source>
</evidence>
<feature type="domain" description="DNA2/NAM7 helicase-like C-terminal" evidence="3">
    <location>
        <begin position="10"/>
        <end position="195"/>
    </location>
</feature>
<evidence type="ECO:0000259" key="4">
    <source>
        <dbReference type="Pfam" id="PF18741"/>
    </source>
</evidence>
<accession>A0A9W6RHP1</accession>
<reference evidence="5" key="1">
    <citation type="submission" date="2023-03" db="EMBL/GenBank/DDBJ databases">
        <title>Actinoallomurus iriomotensis NBRC 103681.</title>
        <authorList>
            <person name="Ichikawa N."/>
            <person name="Sato H."/>
            <person name="Tonouchi N."/>
        </authorList>
    </citation>
    <scope>NUCLEOTIDE SEQUENCE</scope>
    <source>
        <strain evidence="5">NBRC 103681</strain>
    </source>
</reference>
<evidence type="ECO:0000256" key="1">
    <source>
        <dbReference type="SAM" id="MobiDB-lite"/>
    </source>
</evidence>
<dbReference type="InterPro" id="IPR041679">
    <property type="entry name" value="DNA2/NAM7-like_C"/>
</dbReference>
<dbReference type="AlphaFoldDB" id="A0A9W6RHP1"/>
<feature type="domain" description="Restriction endonuclease type II-like" evidence="4">
    <location>
        <begin position="241"/>
        <end position="338"/>
    </location>
</feature>